<dbReference type="STRING" id="1622.GCA_001953785_02110"/>
<proteinExistence type="predicted"/>
<dbReference type="Proteomes" id="UP000250153">
    <property type="component" value="Chromosome"/>
</dbReference>
<dbReference type="Proteomes" id="UP000289316">
    <property type="component" value="Unassembled WGS sequence"/>
</dbReference>
<dbReference type="GeneID" id="48465846"/>
<protein>
    <submittedName>
        <fullName evidence="3">Uncharacterized protein</fullName>
    </submittedName>
</protein>
<dbReference type="AlphaFoldDB" id="A0A2Z4W1F1"/>
<evidence type="ECO:0000313" key="4">
    <source>
        <dbReference type="Proteomes" id="UP000250143"/>
    </source>
</evidence>
<dbReference type="EMBL" id="CP023565">
    <property type="protein sequence ID" value="AWZ37730.1"/>
    <property type="molecule type" value="Genomic_DNA"/>
</dbReference>
<keyword evidence="4" id="KW-1185">Reference proteome</keyword>
<dbReference type="EMBL" id="QZFR01000015">
    <property type="protein sequence ID" value="RXV74953.1"/>
    <property type="molecule type" value="Genomic_DNA"/>
</dbReference>
<evidence type="ECO:0000313" key="3">
    <source>
        <dbReference type="EMBL" id="RXV74953.1"/>
    </source>
</evidence>
<dbReference type="EMBL" id="CP023566">
    <property type="protein sequence ID" value="AWZ41279.1"/>
    <property type="molecule type" value="Genomic_DNA"/>
</dbReference>
<sequence length="129" mass="14419">MYISFEDYVSLGYDAVDTNDFDRIAKKAERMIDNATRDFYVIRNIEEDTFGLRAQAFKRAICEQIDFINAGGGTSYDMANSNFSSVSIGRLSLTPGDKVSNKVVAGLCREAYTLLAHYGLLYRGVASTW</sequence>
<evidence type="ECO:0000313" key="5">
    <source>
        <dbReference type="Proteomes" id="UP000250153"/>
    </source>
</evidence>
<evidence type="ECO:0000313" key="6">
    <source>
        <dbReference type="Proteomes" id="UP000289316"/>
    </source>
</evidence>
<dbReference type="KEGG" id="lmur:CPS94_01760"/>
<evidence type="ECO:0000313" key="2">
    <source>
        <dbReference type="EMBL" id="AWZ41279.1"/>
    </source>
</evidence>
<gene>
    <name evidence="2" type="ORF">CPQ89_09710</name>
    <name evidence="1" type="ORF">CPS94_01760</name>
    <name evidence="3" type="ORF">D6C19_03415</name>
</gene>
<name>A0A2Z4W1F1_9LACO</name>
<reference evidence="4 5" key="1">
    <citation type="submission" date="2017-09" db="EMBL/GenBank/DDBJ databases">
        <title>Predominant Lactobacillus spp. isolated from feces of mice subjected to short-term calorie restriction.</title>
        <authorList>
            <person name="Zhang C."/>
            <person name="Zhao L."/>
            <person name="Pan F."/>
        </authorList>
    </citation>
    <scope>NUCLEOTIDE SEQUENCE [LARGE SCALE GENOMIC DNA]</scope>
    <source>
        <strain evidence="2 4">CR141</strain>
        <strain evidence="1 5">CR147</strain>
    </source>
</reference>
<evidence type="ECO:0000313" key="1">
    <source>
        <dbReference type="EMBL" id="AWZ37730.1"/>
    </source>
</evidence>
<accession>A0A2Z4W1F1</accession>
<reference evidence="3 6" key="2">
    <citation type="submission" date="2018-09" db="EMBL/GenBank/DDBJ databases">
        <title>Murine metabolic-syndrome-specific gut microbial biobank.</title>
        <authorList>
            <person name="Liu C."/>
        </authorList>
    </citation>
    <scope>NUCLEOTIDE SEQUENCE [LARGE SCALE GENOMIC DNA]</scope>
    <source>
        <strain evidence="3 6">C-30</strain>
    </source>
</reference>
<dbReference type="OrthoDB" id="2048198at2"/>
<organism evidence="3 6">
    <name type="scientific">Ligilactobacillus murinus</name>
    <dbReference type="NCBI Taxonomy" id="1622"/>
    <lineage>
        <taxon>Bacteria</taxon>
        <taxon>Bacillati</taxon>
        <taxon>Bacillota</taxon>
        <taxon>Bacilli</taxon>
        <taxon>Lactobacillales</taxon>
        <taxon>Lactobacillaceae</taxon>
        <taxon>Ligilactobacillus</taxon>
    </lineage>
</organism>
<dbReference type="RefSeq" id="WP_112195512.1">
    <property type="nucleotide sequence ID" value="NZ_CP023565.1"/>
</dbReference>
<dbReference type="Proteomes" id="UP000250143">
    <property type="component" value="Chromosome"/>
</dbReference>